<dbReference type="HOGENOM" id="CLU_087074_0_0_1"/>
<evidence type="ECO:0000256" key="7">
    <source>
        <dbReference type="ARBA" id="ARBA00023187"/>
    </source>
</evidence>
<dbReference type="GO" id="GO:0071013">
    <property type="term" value="C:catalytic step 2 spliceosome"/>
    <property type="evidence" value="ECO:0007669"/>
    <property type="project" value="TreeGrafter"/>
</dbReference>
<evidence type="ECO:0000256" key="8">
    <source>
        <dbReference type="ARBA" id="ARBA00023242"/>
    </source>
</evidence>
<evidence type="ECO:0000313" key="11">
    <source>
        <dbReference type="EMBL" id="CCH61637.1"/>
    </source>
</evidence>
<evidence type="ECO:0000256" key="5">
    <source>
        <dbReference type="ARBA" id="ARBA00022771"/>
    </source>
</evidence>
<evidence type="ECO:0000313" key="12">
    <source>
        <dbReference type="Proteomes" id="UP000002866"/>
    </source>
</evidence>
<keyword evidence="3" id="KW-0479">Metal-binding</keyword>
<dbReference type="InterPro" id="IPR013087">
    <property type="entry name" value="Znf_C2H2_type"/>
</dbReference>
<keyword evidence="2" id="KW-0507">mRNA processing</keyword>
<evidence type="ECO:0000256" key="2">
    <source>
        <dbReference type="ARBA" id="ARBA00022664"/>
    </source>
</evidence>
<dbReference type="KEGG" id="tbl:TBLA_0F00930"/>
<dbReference type="GO" id="GO:0008270">
    <property type="term" value="F:zinc ion binding"/>
    <property type="evidence" value="ECO:0007669"/>
    <property type="project" value="UniProtKB-KW"/>
</dbReference>
<dbReference type="InterPro" id="IPR003604">
    <property type="entry name" value="Matrin/U1-like-C_Znf_C2H2"/>
</dbReference>
<dbReference type="GO" id="GO:0003723">
    <property type="term" value="F:RNA binding"/>
    <property type="evidence" value="ECO:0007669"/>
    <property type="project" value="EnsemblFungi"/>
</dbReference>
<feature type="region of interest" description="Disordered" evidence="9">
    <location>
        <begin position="1"/>
        <end position="28"/>
    </location>
</feature>
<evidence type="ECO:0000256" key="1">
    <source>
        <dbReference type="ARBA" id="ARBA00008995"/>
    </source>
</evidence>
<dbReference type="InParanoid" id="I2H5I5"/>
<dbReference type="FunCoup" id="I2H5I5">
    <property type="interactions" value="468"/>
</dbReference>
<dbReference type="SMART" id="SM00451">
    <property type="entry name" value="ZnF_U1"/>
    <property type="match status" value="1"/>
</dbReference>
<dbReference type="EMBL" id="HE806321">
    <property type="protein sequence ID" value="CCH61637.1"/>
    <property type="molecule type" value="Genomic_DNA"/>
</dbReference>
<dbReference type="GO" id="GO:0005686">
    <property type="term" value="C:U2 snRNP"/>
    <property type="evidence" value="ECO:0007669"/>
    <property type="project" value="TreeGrafter"/>
</dbReference>
<accession>I2H5I5</accession>
<dbReference type="Pfam" id="PF12874">
    <property type="entry name" value="zf-met"/>
    <property type="match status" value="1"/>
</dbReference>
<dbReference type="PANTHER" id="PTHR23205:SF0">
    <property type="entry name" value="SPLICING FACTOR 3A SUBUNIT 2"/>
    <property type="match status" value="1"/>
</dbReference>
<dbReference type="GO" id="GO:0000974">
    <property type="term" value="C:Prp19 complex"/>
    <property type="evidence" value="ECO:0007669"/>
    <property type="project" value="EnsemblFungi"/>
</dbReference>
<keyword evidence="6" id="KW-0862">Zinc</keyword>
<dbReference type="Gene3D" id="2.60.40.2690">
    <property type="match status" value="1"/>
</dbReference>
<proteinExistence type="inferred from homology"/>
<protein>
    <recommendedName>
        <fullName evidence="10">U1-type domain-containing protein</fullName>
    </recommendedName>
</protein>
<evidence type="ECO:0000256" key="6">
    <source>
        <dbReference type="ARBA" id="ARBA00022833"/>
    </source>
</evidence>
<dbReference type="PANTHER" id="PTHR23205">
    <property type="entry name" value="SPLICING FACTOR 3A SUBUNIT 2"/>
    <property type="match status" value="1"/>
</dbReference>
<dbReference type="InterPro" id="IPR052092">
    <property type="entry name" value="SF3A2"/>
</dbReference>
<dbReference type="Pfam" id="PF16835">
    <property type="entry name" value="SF3A2"/>
    <property type="match status" value="1"/>
</dbReference>
<organism evidence="11 12">
    <name type="scientific">Henningerozyma blattae (strain ATCC 34711 / CBS 6284 / DSM 70876 / NBRC 10599 / NRRL Y-10934 / UCD 77-7)</name>
    <name type="common">Yeast</name>
    <name type="synonym">Tetrapisispora blattae</name>
    <dbReference type="NCBI Taxonomy" id="1071380"/>
    <lineage>
        <taxon>Eukaryota</taxon>
        <taxon>Fungi</taxon>
        <taxon>Dikarya</taxon>
        <taxon>Ascomycota</taxon>
        <taxon>Saccharomycotina</taxon>
        <taxon>Saccharomycetes</taxon>
        <taxon>Saccharomycetales</taxon>
        <taxon>Saccharomycetaceae</taxon>
        <taxon>Henningerozyma</taxon>
    </lineage>
</organism>
<evidence type="ECO:0000256" key="9">
    <source>
        <dbReference type="SAM" id="MobiDB-lite"/>
    </source>
</evidence>
<dbReference type="SUPFAM" id="SSF57667">
    <property type="entry name" value="beta-beta-alpha zinc fingers"/>
    <property type="match status" value="1"/>
</dbReference>
<dbReference type="GO" id="GO:0000245">
    <property type="term" value="P:spliceosomal complex assembly"/>
    <property type="evidence" value="ECO:0007669"/>
    <property type="project" value="EnsemblFungi"/>
</dbReference>
<keyword evidence="12" id="KW-1185">Reference proteome</keyword>
<dbReference type="STRING" id="1071380.I2H5I5"/>
<name>I2H5I5_HENB6</name>
<evidence type="ECO:0000256" key="3">
    <source>
        <dbReference type="ARBA" id="ARBA00022723"/>
    </source>
</evidence>
<keyword evidence="4" id="KW-0747">Spliceosome</keyword>
<dbReference type="InterPro" id="IPR036236">
    <property type="entry name" value="Znf_C2H2_sf"/>
</dbReference>
<dbReference type="AlphaFoldDB" id="I2H5I5"/>
<dbReference type="GeneID" id="14496746"/>
<dbReference type="eggNOG" id="KOG0227">
    <property type="taxonomic scope" value="Eukaryota"/>
</dbReference>
<dbReference type="OrthoDB" id="10250970at2759"/>
<gene>
    <name evidence="11" type="primary">TBLA0F00930</name>
    <name evidence="11" type="ORF">TBLA_0F00930</name>
</gene>
<evidence type="ECO:0000259" key="10">
    <source>
        <dbReference type="SMART" id="SM00451"/>
    </source>
</evidence>
<dbReference type="OMA" id="PFIRIVS"/>
<reference evidence="11 12" key="1">
    <citation type="journal article" date="2011" name="Proc. Natl. Acad. Sci. U.S.A.">
        <title>Evolutionary erosion of yeast sex chromosomes by mating-type switching accidents.</title>
        <authorList>
            <person name="Gordon J.L."/>
            <person name="Armisen D."/>
            <person name="Proux-Wera E."/>
            <person name="Oheigeartaigh S.S."/>
            <person name="Byrne K.P."/>
            <person name="Wolfe K.H."/>
        </authorList>
    </citation>
    <scope>NUCLEOTIDE SEQUENCE [LARGE SCALE GENOMIC DNA]</scope>
    <source>
        <strain evidence="12">ATCC 34711 / CBS 6284 / DSM 70876 / NBRC 10599 / NRRL Y-10934 / UCD 77-7</strain>
    </source>
</reference>
<dbReference type="RefSeq" id="XP_004181156.1">
    <property type="nucleotide sequence ID" value="XM_004181108.1"/>
</dbReference>
<dbReference type="GO" id="GO:0071004">
    <property type="term" value="C:U2-type prespliceosome"/>
    <property type="evidence" value="ECO:0007669"/>
    <property type="project" value="EnsemblFungi"/>
</dbReference>
<evidence type="ECO:0000256" key="4">
    <source>
        <dbReference type="ARBA" id="ARBA00022728"/>
    </source>
</evidence>
<keyword evidence="8" id="KW-0539">Nucleus</keyword>
<dbReference type="InterPro" id="IPR031781">
    <property type="entry name" value="SF3A2_dom"/>
</dbReference>
<comment type="similarity">
    <text evidence="1">Belongs to the SF3A2 family.</text>
</comment>
<dbReference type="Proteomes" id="UP000002866">
    <property type="component" value="Chromosome 6"/>
</dbReference>
<sequence length="279" mass="31766">MDYQNRAGSKKGSGGIASQALQNRAQRKRVDDLLTEGLNIPYSFETRENISEGNDKDQTSQAQANPYIYKNNNGKLVCKLCNTMHVSWTSVQRHLGGKKHGINLMNRDLNNNDHSDLENIKNPKQEQIDILRKNIKTIKGIVPIVKLINVKDAQDRFGFAIQVDYSQKVDTEEAGVINTNQNFPPMVRIISNLEMKNTSKKQDKKYLVISYQPFENISIEIPSDKDIFLPYKHQPEGNYKIDAAIDSLNESCTFWNVNSKVLLYATFFSINPGHLWSNS</sequence>
<keyword evidence="7" id="KW-0508">mRNA splicing</keyword>
<keyword evidence="5" id="KW-0863">Zinc-finger</keyword>
<feature type="domain" description="U1-type" evidence="10">
    <location>
        <begin position="73"/>
        <end position="107"/>
    </location>
</feature>